<name>A0ABY1P0M9_9BACT</name>
<evidence type="ECO:0000313" key="2">
    <source>
        <dbReference type="Proteomes" id="UP001157915"/>
    </source>
</evidence>
<reference evidence="1 2" key="1">
    <citation type="submission" date="2017-05" db="EMBL/GenBank/DDBJ databases">
        <authorList>
            <person name="Varghese N."/>
            <person name="Submissions S."/>
        </authorList>
    </citation>
    <scope>NUCLEOTIDE SEQUENCE [LARGE SCALE GENOMIC DNA]</scope>
    <source>
        <strain evidence="1 2">DSM 15360</strain>
    </source>
</reference>
<organism evidence="1 2">
    <name type="scientific">Algoriphagus winogradskyi</name>
    <dbReference type="NCBI Taxonomy" id="237017"/>
    <lineage>
        <taxon>Bacteria</taxon>
        <taxon>Pseudomonadati</taxon>
        <taxon>Bacteroidota</taxon>
        <taxon>Cytophagia</taxon>
        <taxon>Cytophagales</taxon>
        <taxon>Cyclobacteriaceae</taxon>
        <taxon>Algoriphagus</taxon>
    </lineage>
</organism>
<protein>
    <submittedName>
        <fullName evidence="1">Uncharacterized protein</fullName>
    </submittedName>
</protein>
<dbReference type="Proteomes" id="UP001157915">
    <property type="component" value="Unassembled WGS sequence"/>
</dbReference>
<accession>A0ABY1P0M9</accession>
<keyword evidence="2" id="KW-1185">Reference proteome</keyword>
<sequence>MLNGFCVFPYTQPPKITRKKVSFLLNQPMKSRLFQVSYTRTIMRNARFHVTIKIQIITHEKSNFHAL</sequence>
<gene>
    <name evidence="1" type="ORF">SAMN06265367_103567</name>
</gene>
<evidence type="ECO:0000313" key="1">
    <source>
        <dbReference type="EMBL" id="SMP23168.1"/>
    </source>
</evidence>
<dbReference type="EMBL" id="FXUA01000003">
    <property type="protein sequence ID" value="SMP23168.1"/>
    <property type="molecule type" value="Genomic_DNA"/>
</dbReference>
<proteinExistence type="predicted"/>
<comment type="caution">
    <text evidence="1">The sequence shown here is derived from an EMBL/GenBank/DDBJ whole genome shotgun (WGS) entry which is preliminary data.</text>
</comment>